<proteinExistence type="predicted"/>
<comment type="caution">
    <text evidence="1">The sequence shown here is derived from an EMBL/GenBank/DDBJ whole genome shotgun (WGS) entry which is preliminary data.</text>
</comment>
<name>A0A7K0GPX9_PARDI</name>
<dbReference type="RefSeq" id="WP_154394807.1">
    <property type="nucleotide sequence ID" value="NZ_JAQDNJ010000020.1"/>
</dbReference>
<dbReference type="AlphaFoldDB" id="A0A7K0GPX9"/>
<evidence type="ECO:0000313" key="1">
    <source>
        <dbReference type="EMBL" id="MRY91729.1"/>
    </source>
</evidence>
<gene>
    <name evidence="1" type="ORF">GKD67_00410</name>
</gene>
<protein>
    <submittedName>
        <fullName evidence="1">Uncharacterized protein</fullName>
    </submittedName>
</protein>
<dbReference type="EMBL" id="WKMY01000001">
    <property type="protein sequence ID" value="MRY91729.1"/>
    <property type="molecule type" value="Genomic_DNA"/>
</dbReference>
<accession>A0A7K0GPX9</accession>
<sequence>MDQKELKDYCTSLVSLSTLEDCKIVIEKFSRFLMVVVNKHHYEDIHKQSEADLKVILQMLLSKTLYINQLLDGIDYKCDDFVSCKLGEDCYGHETFALNRIIDPTIVAMQVRAVFEMLCTFEIIYCVPDTDEKKDIIYYLFQNEGLRYQSRLYSGVTDSKLIEQKDEEQKQIDENVSFIKSTQVYKELSLENQKKIDKILNGKGYRVNIQEKNVETGISWENIPELFNLKHSLLDNIYTHFSTYAHPSYISVRNYGVMFDVENPKFLEFAKMEIMFCVTLLSIFIGDYMKVFPAVKEIYLTMDTEDQIILNFYNKMFRGDDYSYSEAWKSLDD</sequence>
<dbReference type="Proteomes" id="UP000461276">
    <property type="component" value="Unassembled WGS sequence"/>
</dbReference>
<reference evidence="1 2" key="1">
    <citation type="journal article" date="2019" name="Nat. Med.">
        <title>A library of human gut bacterial isolates paired with longitudinal multiomics data enables mechanistic microbiome research.</title>
        <authorList>
            <person name="Poyet M."/>
            <person name="Groussin M."/>
            <person name="Gibbons S.M."/>
            <person name="Avila-Pacheco J."/>
            <person name="Jiang X."/>
            <person name="Kearney S.M."/>
            <person name="Perrotta A.R."/>
            <person name="Berdy B."/>
            <person name="Zhao S."/>
            <person name="Lieberman T.D."/>
            <person name="Swanson P.K."/>
            <person name="Smith M."/>
            <person name="Roesemann S."/>
            <person name="Alexander J.E."/>
            <person name="Rich S.A."/>
            <person name="Livny J."/>
            <person name="Vlamakis H."/>
            <person name="Clish C."/>
            <person name="Bullock K."/>
            <person name="Deik A."/>
            <person name="Scott J."/>
            <person name="Pierce K.A."/>
            <person name="Xavier R.J."/>
            <person name="Alm E.J."/>
        </authorList>
    </citation>
    <scope>NUCLEOTIDE SEQUENCE [LARGE SCALE GENOMIC DNA]</scope>
    <source>
        <strain evidence="1 2">BIOML-A9</strain>
    </source>
</reference>
<evidence type="ECO:0000313" key="2">
    <source>
        <dbReference type="Proteomes" id="UP000461276"/>
    </source>
</evidence>
<organism evidence="1 2">
    <name type="scientific">Parabacteroides distasonis</name>
    <dbReference type="NCBI Taxonomy" id="823"/>
    <lineage>
        <taxon>Bacteria</taxon>
        <taxon>Pseudomonadati</taxon>
        <taxon>Bacteroidota</taxon>
        <taxon>Bacteroidia</taxon>
        <taxon>Bacteroidales</taxon>
        <taxon>Tannerellaceae</taxon>
        <taxon>Parabacteroides</taxon>
    </lineage>
</organism>